<organism evidence="1">
    <name type="scientific">Salmonella enterica subsp. enterica serovar Kentucky</name>
    <dbReference type="NCBI Taxonomy" id="192955"/>
    <lineage>
        <taxon>Bacteria</taxon>
        <taxon>Pseudomonadati</taxon>
        <taxon>Pseudomonadota</taxon>
        <taxon>Gammaproteobacteria</taxon>
        <taxon>Enterobacterales</taxon>
        <taxon>Enterobacteriaceae</taxon>
        <taxon>Salmonella</taxon>
    </lineage>
</organism>
<accession>A0A5T8ABF5</accession>
<reference evidence="1" key="1">
    <citation type="submission" date="2019-06" db="EMBL/GenBank/DDBJ databases">
        <authorList>
            <consortium name="GenomeTrakr network: Whole genome sequencing for foodborne pathogen traceback"/>
        </authorList>
    </citation>
    <scope>NUCLEOTIDE SEQUENCE</scope>
    <source>
        <strain evidence="1">NY-N19883</strain>
    </source>
</reference>
<feature type="non-terminal residue" evidence="1">
    <location>
        <position position="119"/>
    </location>
</feature>
<sequence>MNDKKERYISSELSDKTQLSVLRSIVGWGYEKIRHSLGRPGQLERAIASGELIPCPLKTPVDTLWTRSVIYWQDWISPSWIPSDSRQCTIDFYKPGYYRGLERCHMVVPEVQNLISKED</sequence>
<gene>
    <name evidence="1" type="ORF">ASH16_20570</name>
</gene>
<comment type="caution">
    <text evidence="1">The sequence shown here is derived from an EMBL/GenBank/DDBJ whole genome shotgun (WGS) entry which is preliminary data.</text>
</comment>
<name>A0A5T8ABF5_SALET</name>
<dbReference type="EMBL" id="AAGFNW010000030">
    <property type="protein sequence ID" value="EBN3585353.1"/>
    <property type="molecule type" value="Genomic_DNA"/>
</dbReference>
<proteinExistence type="predicted"/>
<protein>
    <submittedName>
        <fullName evidence="1">Uncharacterized protein</fullName>
    </submittedName>
</protein>
<dbReference type="AlphaFoldDB" id="A0A5T8ABF5"/>
<evidence type="ECO:0000313" key="1">
    <source>
        <dbReference type="EMBL" id="EBN3585353.1"/>
    </source>
</evidence>